<evidence type="ECO:0000256" key="2">
    <source>
        <dbReference type="ARBA" id="ARBA00004225"/>
    </source>
</evidence>
<dbReference type="PANTHER" id="PTHR43507">
    <property type="entry name" value="NADH-UBIQUINONE OXIDOREDUCTASE CHAIN 4"/>
    <property type="match status" value="1"/>
</dbReference>
<keyword evidence="15 18" id="KW-0472">Membrane</keyword>
<evidence type="ECO:0000256" key="16">
    <source>
        <dbReference type="ARBA" id="ARBA00031025"/>
    </source>
</evidence>
<comment type="subcellular location">
    <subcellularLocation>
        <location evidence="2">Mitochondrion membrane</location>
        <topology evidence="2">Multi-pass membrane protein</topology>
    </subcellularLocation>
</comment>
<evidence type="ECO:0000256" key="7">
    <source>
        <dbReference type="ARBA" id="ARBA00022660"/>
    </source>
</evidence>
<dbReference type="InterPro" id="IPR001750">
    <property type="entry name" value="ND/Mrp_TM"/>
</dbReference>
<feature type="transmembrane region" description="Helical" evidence="18">
    <location>
        <begin position="7"/>
        <end position="23"/>
    </location>
</feature>
<keyword evidence="7" id="KW-0679">Respiratory chain</keyword>
<feature type="transmembrane region" description="Helical" evidence="18">
    <location>
        <begin position="118"/>
        <end position="136"/>
    </location>
</feature>
<feature type="non-terminal residue" evidence="20">
    <location>
        <position position="1"/>
    </location>
</feature>
<dbReference type="GO" id="GO:0015990">
    <property type="term" value="P:electron transport coupled proton transport"/>
    <property type="evidence" value="ECO:0007669"/>
    <property type="project" value="TreeGrafter"/>
</dbReference>
<keyword evidence="12" id="KW-0520">NAD</keyword>
<comment type="catalytic activity">
    <reaction evidence="17">
        <text>a ubiquinone + NADH + 5 H(+)(in) = a ubiquinol + NAD(+) + 4 H(+)(out)</text>
        <dbReference type="Rhea" id="RHEA:29091"/>
        <dbReference type="Rhea" id="RHEA-COMP:9565"/>
        <dbReference type="Rhea" id="RHEA-COMP:9566"/>
        <dbReference type="ChEBI" id="CHEBI:15378"/>
        <dbReference type="ChEBI" id="CHEBI:16389"/>
        <dbReference type="ChEBI" id="CHEBI:17976"/>
        <dbReference type="ChEBI" id="CHEBI:57540"/>
        <dbReference type="ChEBI" id="CHEBI:57945"/>
        <dbReference type="EC" id="7.1.1.2"/>
    </reaction>
</comment>
<keyword evidence="10" id="KW-0249">Electron transport</keyword>
<dbReference type="EC" id="7.1.1.2" evidence="4"/>
<evidence type="ECO:0000313" key="21">
    <source>
        <dbReference type="Proteomes" id="UP000669903"/>
    </source>
</evidence>
<dbReference type="PANTHER" id="PTHR43507:SF20">
    <property type="entry name" value="NADH-UBIQUINONE OXIDOREDUCTASE CHAIN 4"/>
    <property type="match status" value="1"/>
</dbReference>
<keyword evidence="6" id="KW-0813">Transport</keyword>
<sequence length="203" mass="23850">LMIYIAFFIKISIYLFYIWLPKAHVETSVYGSIVLAEILLKMGGGGYGLIRLLESYYKIRMKYGYLIFRIGIIGRIIVRILCIVQIDIKSMVAYFSIVHMNLILCRLMTFFKVGVIERYVMIISHGIYSSGIFYMINLYYERSGRRLLFLNKGLEIIILIRILNWNVGILILICFLRGAYSLYLFSYVYHGKNIMKIRFVILI</sequence>
<dbReference type="Pfam" id="PF00361">
    <property type="entry name" value="Proton_antipo_M"/>
    <property type="match status" value="1"/>
</dbReference>
<evidence type="ECO:0000256" key="13">
    <source>
        <dbReference type="ARBA" id="ARBA00023075"/>
    </source>
</evidence>
<evidence type="ECO:0000256" key="18">
    <source>
        <dbReference type="SAM" id="Phobius"/>
    </source>
</evidence>
<name>A0A836FUK4_9HYME</name>
<keyword evidence="11 18" id="KW-1133">Transmembrane helix</keyword>
<dbReference type="AlphaFoldDB" id="A0A836FUK4"/>
<dbReference type="GO" id="GO:0031966">
    <property type="term" value="C:mitochondrial membrane"/>
    <property type="evidence" value="ECO:0007669"/>
    <property type="project" value="UniProtKB-SubCell"/>
</dbReference>
<keyword evidence="14" id="KW-0496">Mitochondrion</keyword>
<reference evidence="20" key="1">
    <citation type="submission" date="2020-03" db="EMBL/GenBank/DDBJ databases">
        <title>Relaxed selection underlies rapid genomic changes in the transitions from sociality to social parasitism in ants.</title>
        <authorList>
            <person name="Bi X."/>
        </authorList>
    </citation>
    <scope>NUCLEOTIDE SEQUENCE</scope>
    <source>
        <strain evidence="20">BGI-DK2014a</strain>
        <tissue evidence="20">Whole body</tissue>
    </source>
</reference>
<gene>
    <name evidence="20" type="primary">nd4_0</name>
    <name evidence="20" type="ORF">G6Z76_0010821</name>
</gene>
<evidence type="ECO:0000256" key="14">
    <source>
        <dbReference type="ARBA" id="ARBA00023128"/>
    </source>
</evidence>
<evidence type="ECO:0000313" key="20">
    <source>
        <dbReference type="EMBL" id="KAG5346082.1"/>
    </source>
</evidence>
<feature type="transmembrane region" description="Helical" evidence="18">
    <location>
        <begin position="65"/>
        <end position="86"/>
    </location>
</feature>
<evidence type="ECO:0000256" key="15">
    <source>
        <dbReference type="ARBA" id="ARBA00023136"/>
    </source>
</evidence>
<evidence type="ECO:0000256" key="11">
    <source>
        <dbReference type="ARBA" id="ARBA00022989"/>
    </source>
</evidence>
<dbReference type="InterPro" id="IPR003918">
    <property type="entry name" value="NADH_UbQ_OxRdtase"/>
</dbReference>
<comment type="function">
    <text evidence="1">Core subunit of the mitochondrial membrane respiratory chain NADH dehydrogenase (Complex I) that is believed to belong to the minimal assembly required for catalysis. Complex I functions in the transfer of electrons from NADH to the respiratory chain. The immediate electron acceptor for the enzyme is believed to be ubiquinone.</text>
</comment>
<dbReference type="EMBL" id="JAANIC010001887">
    <property type="protein sequence ID" value="KAG5346082.1"/>
    <property type="molecule type" value="Genomic_DNA"/>
</dbReference>
<evidence type="ECO:0000259" key="19">
    <source>
        <dbReference type="Pfam" id="PF00361"/>
    </source>
</evidence>
<keyword evidence="8 18" id="KW-0812">Transmembrane</keyword>
<feature type="transmembrane region" description="Helical" evidence="18">
    <location>
        <begin position="156"/>
        <end position="189"/>
    </location>
</feature>
<keyword evidence="21" id="KW-1185">Reference proteome</keyword>
<organism evidence="20 21">
    <name type="scientific">Acromyrmex charruanus</name>
    <dbReference type="NCBI Taxonomy" id="2715315"/>
    <lineage>
        <taxon>Eukaryota</taxon>
        <taxon>Metazoa</taxon>
        <taxon>Ecdysozoa</taxon>
        <taxon>Arthropoda</taxon>
        <taxon>Hexapoda</taxon>
        <taxon>Insecta</taxon>
        <taxon>Pterygota</taxon>
        <taxon>Neoptera</taxon>
        <taxon>Endopterygota</taxon>
        <taxon>Hymenoptera</taxon>
        <taxon>Apocrita</taxon>
        <taxon>Aculeata</taxon>
        <taxon>Formicoidea</taxon>
        <taxon>Formicidae</taxon>
        <taxon>Myrmicinae</taxon>
        <taxon>Acromyrmex</taxon>
    </lineage>
</organism>
<evidence type="ECO:0000256" key="10">
    <source>
        <dbReference type="ARBA" id="ARBA00022982"/>
    </source>
</evidence>
<dbReference type="GO" id="GO:0003954">
    <property type="term" value="F:NADH dehydrogenase activity"/>
    <property type="evidence" value="ECO:0007669"/>
    <property type="project" value="TreeGrafter"/>
</dbReference>
<proteinExistence type="inferred from homology"/>
<feature type="transmembrane region" description="Helical" evidence="18">
    <location>
        <begin position="29"/>
        <end position="53"/>
    </location>
</feature>
<comment type="similarity">
    <text evidence="3">Belongs to the complex I subunit 4 family.</text>
</comment>
<evidence type="ECO:0000256" key="6">
    <source>
        <dbReference type="ARBA" id="ARBA00022448"/>
    </source>
</evidence>
<dbReference type="GO" id="GO:0048039">
    <property type="term" value="F:ubiquinone binding"/>
    <property type="evidence" value="ECO:0007669"/>
    <property type="project" value="TreeGrafter"/>
</dbReference>
<keyword evidence="13" id="KW-0830">Ubiquinone</keyword>
<accession>A0A836FUK4</accession>
<dbReference type="GO" id="GO:0042773">
    <property type="term" value="P:ATP synthesis coupled electron transport"/>
    <property type="evidence" value="ECO:0007669"/>
    <property type="project" value="InterPro"/>
</dbReference>
<feature type="domain" description="NADH:quinone oxidoreductase/Mrp antiporter transmembrane" evidence="19">
    <location>
        <begin position="1"/>
        <end position="172"/>
    </location>
</feature>
<evidence type="ECO:0000256" key="1">
    <source>
        <dbReference type="ARBA" id="ARBA00003257"/>
    </source>
</evidence>
<evidence type="ECO:0000256" key="17">
    <source>
        <dbReference type="ARBA" id="ARBA00049551"/>
    </source>
</evidence>
<feature type="non-terminal residue" evidence="20">
    <location>
        <position position="203"/>
    </location>
</feature>
<dbReference type="Proteomes" id="UP000669903">
    <property type="component" value="Unassembled WGS sequence"/>
</dbReference>
<protein>
    <recommendedName>
        <fullName evidence="5">NADH-ubiquinone oxidoreductase chain 4</fullName>
        <ecNumber evidence="4">7.1.1.2</ecNumber>
    </recommendedName>
    <alternativeName>
        <fullName evidence="16">NADH dehydrogenase subunit 4</fullName>
    </alternativeName>
</protein>
<feature type="transmembrane region" description="Helical" evidence="18">
    <location>
        <begin position="92"/>
        <end position="111"/>
    </location>
</feature>
<evidence type="ECO:0000256" key="9">
    <source>
        <dbReference type="ARBA" id="ARBA00022967"/>
    </source>
</evidence>
<evidence type="ECO:0000256" key="5">
    <source>
        <dbReference type="ARBA" id="ARBA00021006"/>
    </source>
</evidence>
<keyword evidence="9" id="KW-1278">Translocase</keyword>
<dbReference type="GO" id="GO:0008137">
    <property type="term" value="F:NADH dehydrogenase (ubiquinone) activity"/>
    <property type="evidence" value="ECO:0007669"/>
    <property type="project" value="UniProtKB-EC"/>
</dbReference>
<evidence type="ECO:0000256" key="12">
    <source>
        <dbReference type="ARBA" id="ARBA00023027"/>
    </source>
</evidence>
<comment type="caution">
    <text evidence="20">The sequence shown here is derived from an EMBL/GenBank/DDBJ whole genome shotgun (WGS) entry which is preliminary data.</text>
</comment>
<evidence type="ECO:0000256" key="4">
    <source>
        <dbReference type="ARBA" id="ARBA00012944"/>
    </source>
</evidence>
<evidence type="ECO:0000256" key="3">
    <source>
        <dbReference type="ARBA" id="ARBA00009025"/>
    </source>
</evidence>
<evidence type="ECO:0000256" key="8">
    <source>
        <dbReference type="ARBA" id="ARBA00022692"/>
    </source>
</evidence>
<dbReference type="PRINTS" id="PR01437">
    <property type="entry name" value="NUOXDRDTASE4"/>
</dbReference>